<evidence type="ECO:0000256" key="2">
    <source>
        <dbReference type="ARBA" id="ARBA00043866"/>
    </source>
</evidence>
<feature type="region of interest" description="Disordered" evidence="6">
    <location>
        <begin position="595"/>
        <end position="628"/>
    </location>
</feature>
<feature type="region of interest" description="Disordered" evidence="6">
    <location>
        <begin position="961"/>
        <end position="980"/>
    </location>
</feature>
<dbReference type="InterPro" id="IPR045137">
    <property type="entry name" value="RBM26/27"/>
</dbReference>
<dbReference type="AlphaFoldDB" id="A0A6J8DNF0"/>
<dbReference type="GO" id="GO:0008270">
    <property type="term" value="F:zinc ion binding"/>
    <property type="evidence" value="ECO:0007669"/>
    <property type="project" value="UniProtKB-KW"/>
</dbReference>
<feature type="compositionally biased region" description="Basic and acidic residues" evidence="6">
    <location>
        <begin position="140"/>
        <end position="155"/>
    </location>
</feature>
<dbReference type="EMBL" id="CACVKT020007531">
    <property type="protein sequence ID" value="CAC5408410.1"/>
    <property type="molecule type" value="Genomic_DNA"/>
</dbReference>
<feature type="compositionally biased region" description="Basic residues" evidence="6">
    <location>
        <begin position="223"/>
        <end position="234"/>
    </location>
</feature>
<dbReference type="PROSITE" id="PS50103">
    <property type="entry name" value="ZF_C3H1"/>
    <property type="match status" value="1"/>
</dbReference>
<organism evidence="9 10">
    <name type="scientific">Mytilus coruscus</name>
    <name type="common">Sea mussel</name>
    <dbReference type="NCBI Taxonomy" id="42192"/>
    <lineage>
        <taxon>Eukaryota</taxon>
        <taxon>Metazoa</taxon>
        <taxon>Spiralia</taxon>
        <taxon>Lophotrochozoa</taxon>
        <taxon>Mollusca</taxon>
        <taxon>Bivalvia</taxon>
        <taxon>Autobranchia</taxon>
        <taxon>Pteriomorphia</taxon>
        <taxon>Mytilida</taxon>
        <taxon>Mytiloidea</taxon>
        <taxon>Mytilidae</taxon>
        <taxon>Mytilinae</taxon>
        <taxon>Mytilus</taxon>
    </lineage>
</organism>
<feature type="region of interest" description="Disordered" evidence="6">
    <location>
        <begin position="339"/>
        <end position="503"/>
    </location>
</feature>
<sequence length="1009" mass="113708">MIIENVEALKKWVMDTVAPICDADPEPLSRYCLALVKKDKSESELREFCLDQLEVFLQGKTAGFVDVLFDALKSKAYLQTKGKPDVSDNIQETPSSTTDDIKVKEEPKEAPVKRSNSKEDQKDLRDVIRKRHSSRSPSPRRREFDERRRRVDDRRIRRRTRSRSPYRPPRARSPRAWSPRGRLRSRSPRGRSPRRIIRESPKRWSRSPRSRSPRGRSPGYRSPKARGRSPRSPRRSGSWSRSRSRSRSTPRSRSRSGSRSPGRKRDSRGPTPTMDNGKYVESSIPVMGVTVYSTARTESNETKPSTVKSLPRCKDYDEQGFCMRGDLCPFDHGIDPVIVDDVPITSYPPPSGPPPPPPTSGAPPMPPHGGPPPQIIRPPPPRPEHFEPYNPEAPAMSRPPPYWTGPPPPLGGPPPQRPPGMFMMHGPPLPPNLNQQRPRDLVNIQTMPNQRNDEPPIHPPGTEPVHIPPPQSQPERTVIAPKRPYDNGQDRHYGGPPSKKPFDYNRIGGYRKPGANNTNTTLELRKVPRENNNIAKLYEYFGKFGTLTNVQVSFEGDPEAALICFANNTQAFAAYRSSEPVFNNRFIKVFWHKPKDKKEQGDDSNTTTSDATSTTPTPPPPKQKDERNVKLRVEIPPAHKLSLNNTIPKQYDASKPEKSIVYTPSLGPTSIGSAQFVSKIEAIKKAEDLKKEAAKKKAEIQKQKQELLQKQIEQQKKLIEKLEKNKMLSATDKDKIKETLKILTGSIERLTKEVVPVIQKSTPPVTPELPVITSPEQAKKEILDTELELFNKQQSGEDTIILRKKLNELTKQATAMGLIGRGRGRGAIRGGRGRGFIPNRGAMTWVAGGAARGTSPFSLGRGASQFPAVNNSRSLDNRPKQFEVTGFKAEQKDQLETHFKQYGMVERIDFDDVDNSAIVSFKTRQDAEHAVLRGAKLQDSVLTMKWHTGVKINIRLNVSSDDSFTGEHHDTTDEGTEEIDEEALLADEEDLLRVEDEEEEDEESRSWRR</sequence>
<dbReference type="CDD" id="cd12257">
    <property type="entry name" value="RRM1_RBM26_like"/>
    <property type="match status" value="1"/>
</dbReference>
<dbReference type="InterPro" id="IPR002483">
    <property type="entry name" value="PWI_dom"/>
</dbReference>
<dbReference type="Pfam" id="PF14605">
    <property type="entry name" value="Nup35_RRM_2"/>
    <property type="match status" value="1"/>
</dbReference>
<keyword evidence="4" id="KW-0863">Zinc-finger</keyword>
<keyword evidence="4" id="KW-0862">Zinc</keyword>
<feature type="compositionally biased region" description="Polar residues" evidence="6">
    <location>
        <begin position="88"/>
        <end position="98"/>
    </location>
</feature>
<keyword evidence="10" id="KW-1185">Reference proteome</keyword>
<dbReference type="GO" id="GO:0005634">
    <property type="term" value="C:nucleus"/>
    <property type="evidence" value="ECO:0007669"/>
    <property type="project" value="TreeGrafter"/>
</dbReference>
<proteinExistence type="predicted"/>
<dbReference type="PANTHER" id="PTHR14398:SF0">
    <property type="entry name" value="ZINC FINGER PROTEIN SWM"/>
    <property type="match status" value="1"/>
</dbReference>
<name>A0A6J8DNF0_MYTCO</name>
<dbReference type="SUPFAM" id="SSF54928">
    <property type="entry name" value="RNA-binding domain, RBD"/>
    <property type="match status" value="2"/>
</dbReference>
<dbReference type="SMART" id="SM00356">
    <property type="entry name" value="ZnF_C3H1"/>
    <property type="match status" value="1"/>
</dbReference>
<dbReference type="Pfam" id="PF01480">
    <property type="entry name" value="PWI"/>
    <property type="match status" value="1"/>
</dbReference>
<dbReference type="Proteomes" id="UP000507470">
    <property type="component" value="Unassembled WGS sequence"/>
</dbReference>
<feature type="compositionally biased region" description="Pro residues" evidence="6">
    <location>
        <begin position="457"/>
        <end position="472"/>
    </location>
</feature>
<feature type="zinc finger region" description="C3H1-type" evidence="4">
    <location>
        <begin position="308"/>
        <end position="335"/>
    </location>
</feature>
<keyword evidence="5" id="KW-0175">Coiled coil</keyword>
<feature type="compositionally biased region" description="Low complexity" evidence="6">
    <location>
        <begin position="603"/>
        <end position="615"/>
    </location>
</feature>
<dbReference type="Gene3D" id="1.20.1390.10">
    <property type="entry name" value="PWI domain"/>
    <property type="match status" value="1"/>
</dbReference>
<comment type="function">
    <text evidence="2">May be involved in the turnover of nuclear polyadenylated (pA+) RNA.</text>
</comment>
<feature type="compositionally biased region" description="Basic and acidic residues" evidence="6">
    <location>
        <begin position="483"/>
        <end position="493"/>
    </location>
</feature>
<evidence type="ECO:0000256" key="5">
    <source>
        <dbReference type="SAM" id="Coils"/>
    </source>
</evidence>
<evidence type="ECO:0000256" key="3">
    <source>
        <dbReference type="PROSITE-ProRule" id="PRU00176"/>
    </source>
</evidence>
<feature type="coiled-coil region" evidence="5">
    <location>
        <begin position="679"/>
        <end position="753"/>
    </location>
</feature>
<feature type="domain" description="RRM" evidence="7">
    <location>
        <begin position="880"/>
        <end position="949"/>
    </location>
</feature>
<evidence type="ECO:0000313" key="10">
    <source>
        <dbReference type="Proteomes" id="UP000507470"/>
    </source>
</evidence>
<feature type="compositionally biased region" description="Basic residues" evidence="6">
    <location>
        <begin position="203"/>
        <end position="214"/>
    </location>
</feature>
<keyword evidence="4" id="KW-0479">Metal-binding</keyword>
<feature type="compositionally biased region" description="Basic residues" evidence="6">
    <location>
        <begin position="181"/>
        <end position="195"/>
    </location>
</feature>
<evidence type="ECO:0000313" key="9">
    <source>
        <dbReference type="EMBL" id="CAC5408410.1"/>
    </source>
</evidence>
<feature type="compositionally biased region" description="Pro residues" evidence="6">
    <location>
        <begin position="397"/>
        <end position="418"/>
    </location>
</feature>
<evidence type="ECO:0000256" key="1">
    <source>
        <dbReference type="ARBA" id="ARBA00022884"/>
    </source>
</evidence>
<reference evidence="9 10" key="1">
    <citation type="submission" date="2020-06" db="EMBL/GenBank/DDBJ databases">
        <authorList>
            <person name="Li R."/>
            <person name="Bekaert M."/>
        </authorList>
    </citation>
    <scope>NUCLEOTIDE SEQUENCE [LARGE SCALE GENOMIC DNA]</scope>
    <source>
        <strain evidence="10">wild</strain>
    </source>
</reference>
<dbReference type="InterPro" id="IPR035979">
    <property type="entry name" value="RBD_domain_sf"/>
</dbReference>
<feature type="compositionally biased region" description="Pro residues" evidence="6">
    <location>
        <begin position="346"/>
        <end position="381"/>
    </location>
</feature>
<dbReference type="Pfam" id="PF00642">
    <property type="entry name" value="zf-CCCH"/>
    <property type="match status" value="1"/>
</dbReference>
<feature type="domain" description="C3H1-type" evidence="8">
    <location>
        <begin position="308"/>
        <end position="335"/>
    </location>
</feature>
<dbReference type="PANTHER" id="PTHR14398">
    <property type="entry name" value="RNA RECOGNITION RRM/RNP DOMAIN"/>
    <property type="match status" value="1"/>
</dbReference>
<dbReference type="GO" id="GO:0003723">
    <property type="term" value="F:RNA binding"/>
    <property type="evidence" value="ECO:0007669"/>
    <property type="project" value="UniProtKB-UniRule"/>
</dbReference>
<dbReference type="InterPro" id="IPR000571">
    <property type="entry name" value="Znf_CCCH"/>
</dbReference>
<evidence type="ECO:0000256" key="6">
    <source>
        <dbReference type="SAM" id="MobiDB-lite"/>
    </source>
</evidence>
<dbReference type="OrthoDB" id="443401at2759"/>
<evidence type="ECO:0000259" key="7">
    <source>
        <dbReference type="PROSITE" id="PS50102"/>
    </source>
</evidence>
<accession>A0A6J8DNF0</accession>
<feature type="region of interest" description="Disordered" evidence="6">
    <location>
        <begin position="81"/>
        <end position="280"/>
    </location>
</feature>
<evidence type="ECO:0000256" key="4">
    <source>
        <dbReference type="PROSITE-ProRule" id="PRU00723"/>
    </source>
</evidence>
<gene>
    <name evidence="9" type="ORF">MCOR_41803</name>
</gene>
<dbReference type="InterPro" id="IPR012677">
    <property type="entry name" value="Nucleotide-bd_a/b_plait_sf"/>
</dbReference>
<feature type="compositionally biased region" description="Basic and acidic residues" evidence="6">
    <location>
        <begin position="99"/>
        <end position="127"/>
    </location>
</feature>
<keyword evidence="1 3" id="KW-0694">RNA-binding</keyword>
<evidence type="ECO:0000259" key="8">
    <source>
        <dbReference type="PROSITE" id="PS50103"/>
    </source>
</evidence>
<feature type="region of interest" description="Disordered" evidence="6">
    <location>
        <begin position="986"/>
        <end position="1009"/>
    </location>
</feature>
<feature type="compositionally biased region" description="Basic residues" evidence="6">
    <location>
        <begin position="156"/>
        <end position="173"/>
    </location>
</feature>
<dbReference type="PROSITE" id="PS50102">
    <property type="entry name" value="RRM"/>
    <property type="match status" value="1"/>
</dbReference>
<dbReference type="Gene3D" id="3.30.70.330">
    <property type="match status" value="2"/>
</dbReference>
<dbReference type="FunFam" id="3.30.70.330:FF:000208">
    <property type="entry name" value="RNA-binding protein 27 isoform X2"/>
    <property type="match status" value="1"/>
</dbReference>
<dbReference type="InterPro" id="IPR000504">
    <property type="entry name" value="RRM_dom"/>
</dbReference>
<feature type="compositionally biased region" description="Acidic residues" evidence="6">
    <location>
        <begin position="986"/>
        <end position="1003"/>
    </location>
</feature>
<feature type="compositionally biased region" description="Basic residues" evidence="6">
    <location>
        <begin position="242"/>
        <end position="262"/>
    </location>
</feature>
<protein>
    <submittedName>
        <fullName evidence="9">RBM26</fullName>
    </submittedName>
</protein>